<dbReference type="AlphaFoldDB" id="A0AAR5QKH3"/>
<proteinExistence type="predicted"/>
<evidence type="ECO:0000256" key="1">
    <source>
        <dbReference type="SAM" id="SignalP"/>
    </source>
</evidence>
<accession>A0AAR5QKH3</accession>
<reference evidence="3" key="1">
    <citation type="journal article" date="2013" name="Genome Biol.">
        <title>Draft genome of the mountain pine beetle, Dendroctonus ponderosae Hopkins, a major forest pest.</title>
        <authorList>
            <person name="Keeling C.I."/>
            <person name="Yuen M.M."/>
            <person name="Liao N.Y."/>
            <person name="Docking T.R."/>
            <person name="Chan S.K."/>
            <person name="Taylor G.A."/>
            <person name="Palmquist D.L."/>
            <person name="Jackman S.D."/>
            <person name="Nguyen A."/>
            <person name="Li M."/>
            <person name="Henderson H."/>
            <person name="Janes J.K."/>
            <person name="Zhao Y."/>
            <person name="Pandoh P."/>
            <person name="Moore R."/>
            <person name="Sperling F.A."/>
            <person name="Huber D.P."/>
            <person name="Birol I."/>
            <person name="Jones S.J."/>
            <person name="Bohlmann J."/>
        </authorList>
    </citation>
    <scope>NUCLEOTIDE SEQUENCE</scope>
</reference>
<dbReference type="GeneID" id="109546914"/>
<evidence type="ECO:0000313" key="3">
    <source>
        <dbReference type="Proteomes" id="UP000019118"/>
    </source>
</evidence>
<dbReference type="EnsemblMetazoa" id="XM_019918088.1">
    <property type="protein sequence ID" value="XP_019773647.1"/>
    <property type="gene ID" value="LOC109546914"/>
</dbReference>
<keyword evidence="3" id="KW-1185">Reference proteome</keyword>
<sequence>MFITFLLALPLISLCRSFPAPPASLDANETKEVIFVPYDVKFVPVELDDSKLEKQPLDSKTKETATSDADHKNFVSFDRSQGKFDYDQTEPSEDYILVPMSVFKALEDHAIETGSLKQHLISKRQAPADGFNVFRSITREKRRVFRPPPLVGYLNNYDRFPTVA</sequence>
<reference evidence="2" key="2">
    <citation type="submission" date="2024-08" db="UniProtKB">
        <authorList>
            <consortium name="EnsemblMetazoa"/>
        </authorList>
    </citation>
    <scope>IDENTIFICATION</scope>
</reference>
<name>A0AAR5QKH3_DENPD</name>
<protein>
    <submittedName>
        <fullName evidence="2">Uncharacterized protein</fullName>
    </submittedName>
</protein>
<dbReference type="Proteomes" id="UP000019118">
    <property type="component" value="Unassembled WGS sequence"/>
</dbReference>
<keyword evidence="1" id="KW-0732">Signal</keyword>
<dbReference type="KEGG" id="dpa:109546914"/>
<evidence type="ECO:0000313" key="2">
    <source>
        <dbReference type="EnsemblMetazoa" id="XP_019773647.1"/>
    </source>
</evidence>
<feature type="signal peptide" evidence="1">
    <location>
        <begin position="1"/>
        <end position="17"/>
    </location>
</feature>
<feature type="chain" id="PRO_5043747956" evidence="1">
    <location>
        <begin position="18"/>
        <end position="164"/>
    </location>
</feature>
<organism evidence="2 3">
    <name type="scientific">Dendroctonus ponderosae</name>
    <name type="common">Mountain pine beetle</name>
    <dbReference type="NCBI Taxonomy" id="77166"/>
    <lineage>
        <taxon>Eukaryota</taxon>
        <taxon>Metazoa</taxon>
        <taxon>Ecdysozoa</taxon>
        <taxon>Arthropoda</taxon>
        <taxon>Hexapoda</taxon>
        <taxon>Insecta</taxon>
        <taxon>Pterygota</taxon>
        <taxon>Neoptera</taxon>
        <taxon>Endopterygota</taxon>
        <taxon>Coleoptera</taxon>
        <taxon>Polyphaga</taxon>
        <taxon>Cucujiformia</taxon>
        <taxon>Curculionidae</taxon>
        <taxon>Scolytinae</taxon>
        <taxon>Dendroctonus</taxon>
    </lineage>
</organism>